<comment type="caution">
    <text evidence="1">The sequence shown here is derived from an EMBL/GenBank/DDBJ whole genome shotgun (WGS) entry which is preliminary data.</text>
</comment>
<proteinExistence type="predicted"/>
<evidence type="ECO:0000313" key="1">
    <source>
        <dbReference type="EMBL" id="MCH82553.1"/>
    </source>
</evidence>
<reference evidence="1 2" key="1">
    <citation type="journal article" date="2018" name="Front. Plant Sci.">
        <title>Red Clover (Trifolium pratense) and Zigzag Clover (T. medium) - A Picture of Genomic Similarities and Differences.</title>
        <authorList>
            <person name="Dluhosova J."/>
            <person name="Istvanek J."/>
            <person name="Nedelnik J."/>
            <person name="Repkova J."/>
        </authorList>
    </citation>
    <scope>NUCLEOTIDE SEQUENCE [LARGE SCALE GENOMIC DNA]</scope>
    <source>
        <strain evidence="2">cv. 10/8</strain>
        <tissue evidence="1">Leaf</tissue>
    </source>
</reference>
<organism evidence="1 2">
    <name type="scientific">Trifolium medium</name>
    <dbReference type="NCBI Taxonomy" id="97028"/>
    <lineage>
        <taxon>Eukaryota</taxon>
        <taxon>Viridiplantae</taxon>
        <taxon>Streptophyta</taxon>
        <taxon>Embryophyta</taxon>
        <taxon>Tracheophyta</taxon>
        <taxon>Spermatophyta</taxon>
        <taxon>Magnoliopsida</taxon>
        <taxon>eudicotyledons</taxon>
        <taxon>Gunneridae</taxon>
        <taxon>Pentapetalae</taxon>
        <taxon>rosids</taxon>
        <taxon>fabids</taxon>
        <taxon>Fabales</taxon>
        <taxon>Fabaceae</taxon>
        <taxon>Papilionoideae</taxon>
        <taxon>50 kb inversion clade</taxon>
        <taxon>NPAAA clade</taxon>
        <taxon>Hologalegina</taxon>
        <taxon>IRL clade</taxon>
        <taxon>Trifolieae</taxon>
        <taxon>Trifolium</taxon>
    </lineage>
</organism>
<accession>A0A392M638</accession>
<dbReference type="AlphaFoldDB" id="A0A392M638"/>
<dbReference type="EMBL" id="LXQA010003844">
    <property type="protein sequence ID" value="MCH82553.1"/>
    <property type="molecule type" value="Genomic_DNA"/>
</dbReference>
<dbReference type="NCBIfam" id="TIGR00322">
    <property type="entry name" value="diphth2_R"/>
    <property type="match status" value="1"/>
</dbReference>
<dbReference type="PANTHER" id="PTHR10762">
    <property type="entry name" value="DIPHTHAMIDE BIOSYNTHESIS PROTEIN"/>
    <property type="match status" value="1"/>
</dbReference>
<evidence type="ECO:0000313" key="2">
    <source>
        <dbReference type="Proteomes" id="UP000265520"/>
    </source>
</evidence>
<dbReference type="InterPro" id="IPR042265">
    <property type="entry name" value="DPH1/DPH2_3"/>
</dbReference>
<dbReference type="SFLD" id="SFLDS00032">
    <property type="entry name" value="Radical_SAM_3-amino-3-carboxyp"/>
    <property type="match status" value="1"/>
</dbReference>
<dbReference type="GO" id="GO:0017183">
    <property type="term" value="P:protein histidyl modification to diphthamide"/>
    <property type="evidence" value="ECO:0007669"/>
    <property type="project" value="InterPro"/>
</dbReference>
<protein>
    <submittedName>
        <fullName evidence="1">Diphthamide biosynthesis protein 2-like</fullName>
    </submittedName>
</protein>
<dbReference type="PANTHER" id="PTHR10762:SF2">
    <property type="entry name" value="2-(3-AMINO-3-CARBOXYPROPYL)HISTIDINE SYNTHASE SUBUNIT 2"/>
    <property type="match status" value="1"/>
</dbReference>
<sequence length="205" mass="22551">TTALPAFFVFGKASIGIADCVESMSQYALTNSKPIMVLFGLEYAHSIQQIRKALLESSISCKSDLKSEVHFADVPSPYMFPSKDIKKLSEIQEEACGCGNNSSSDGASGTIYNIGGLTWKLPEGQSMEDYSLFWIGQDNSAFANVVLTFNACEIVRYDATKNQMVTDLSQQRRILKRRYYLVERAKDANIVGILVGTLGVGNPCY</sequence>
<dbReference type="Proteomes" id="UP000265520">
    <property type="component" value="Unassembled WGS sequence"/>
</dbReference>
<feature type="non-terminal residue" evidence="1">
    <location>
        <position position="1"/>
    </location>
</feature>
<dbReference type="Pfam" id="PF01866">
    <property type="entry name" value="Diphthamide_syn"/>
    <property type="match status" value="1"/>
</dbReference>
<dbReference type="InterPro" id="IPR016435">
    <property type="entry name" value="DPH1/DPH2"/>
</dbReference>
<dbReference type="GO" id="GO:0090560">
    <property type="term" value="F:2-(3-amino-3-carboxypropyl)histidine synthase activity"/>
    <property type="evidence" value="ECO:0007669"/>
    <property type="project" value="InterPro"/>
</dbReference>
<gene>
    <name evidence="1" type="ORF">A2U01_0003362</name>
</gene>
<name>A0A392M638_9FABA</name>
<dbReference type="Gene3D" id="3.40.50.11860">
    <property type="entry name" value="Diphthamide synthesis DPH1/DPH2 domain 3"/>
    <property type="match status" value="1"/>
</dbReference>
<keyword evidence="2" id="KW-1185">Reference proteome</keyword>